<name>A0ABX5U806_SPIME</name>
<evidence type="ECO:0000313" key="3">
    <source>
        <dbReference type="EMBL" id="QCO23438.1"/>
    </source>
</evidence>
<keyword evidence="2" id="KW-0732">Signal</keyword>
<accession>A0ABX5U806</accession>
<dbReference type="EMBL" id="CP029202">
    <property type="protein sequence ID" value="QCO23438.1"/>
    <property type="molecule type" value="Genomic_DNA"/>
</dbReference>
<proteinExistence type="predicted"/>
<protein>
    <submittedName>
        <fullName evidence="3">Spiroplasmavirus-related protein</fullName>
    </submittedName>
</protein>
<evidence type="ECO:0000313" key="4">
    <source>
        <dbReference type="Proteomes" id="UP000298715"/>
    </source>
</evidence>
<keyword evidence="4" id="KW-1185">Reference proteome</keyword>
<feature type="signal peptide" evidence="2">
    <location>
        <begin position="1"/>
        <end position="22"/>
    </location>
</feature>
<feature type="compositionally biased region" description="Basic and acidic residues" evidence="1">
    <location>
        <begin position="33"/>
        <end position="45"/>
    </location>
</feature>
<evidence type="ECO:0000256" key="2">
    <source>
        <dbReference type="SAM" id="SignalP"/>
    </source>
</evidence>
<feature type="chain" id="PRO_5046522899" evidence="2">
    <location>
        <begin position="23"/>
        <end position="127"/>
    </location>
</feature>
<sequence>MKKWLSILGVCGLVGMSANLTACNKPNNNENGENNKPEPKPKPELPPENSNWKLITDKYIPRDNGWYIVIYESFNIWRIDKIDSTKQWGTEGAIGKSLDILYHWTKTNEPETPAIDSKTGKITNWKG</sequence>
<feature type="region of interest" description="Disordered" evidence="1">
    <location>
        <begin position="24"/>
        <end position="49"/>
    </location>
</feature>
<gene>
    <name evidence="3" type="ORF">SRED_001907</name>
</gene>
<dbReference type="Proteomes" id="UP000298715">
    <property type="component" value="Chromosome"/>
</dbReference>
<organism evidence="3 4">
    <name type="scientific">Spiroplasma melliferum</name>
    <dbReference type="NCBI Taxonomy" id="2134"/>
    <lineage>
        <taxon>Bacteria</taxon>
        <taxon>Bacillati</taxon>
        <taxon>Mycoplasmatota</taxon>
        <taxon>Mollicutes</taxon>
        <taxon>Entomoplasmatales</taxon>
        <taxon>Spiroplasmataceae</taxon>
        <taxon>Spiroplasma</taxon>
    </lineage>
</organism>
<evidence type="ECO:0000256" key="1">
    <source>
        <dbReference type="SAM" id="MobiDB-lite"/>
    </source>
</evidence>
<reference evidence="3 4" key="1">
    <citation type="submission" date="2018-05" db="EMBL/GenBank/DDBJ databases">
        <title>Compelete Genome Sequence of Spiroplasma melliferum.</title>
        <authorList>
            <person name="Davis R.E."/>
            <person name="Shao J.Y."/>
            <person name="Zhao Y."/>
            <person name="Gasparich G.E."/>
        </authorList>
    </citation>
    <scope>NUCLEOTIDE SEQUENCE [LARGE SCALE GENOMIC DNA]</scope>
    <source>
        <strain evidence="3 4">AS576</strain>
    </source>
</reference>